<keyword evidence="7" id="KW-1185">Reference proteome</keyword>
<evidence type="ECO:0000256" key="4">
    <source>
        <dbReference type="ARBA" id="ARBA00023163"/>
    </source>
</evidence>
<feature type="domain" description="HTH lysR-type" evidence="5">
    <location>
        <begin position="6"/>
        <end position="63"/>
    </location>
</feature>
<dbReference type="PANTHER" id="PTHR30537:SF74">
    <property type="entry name" value="HTH-TYPE TRANSCRIPTIONAL REGULATOR TRPI"/>
    <property type="match status" value="1"/>
</dbReference>
<dbReference type="InterPro" id="IPR005119">
    <property type="entry name" value="LysR_subst-bd"/>
</dbReference>
<evidence type="ECO:0000313" key="7">
    <source>
        <dbReference type="Proteomes" id="UP001169027"/>
    </source>
</evidence>
<dbReference type="SUPFAM" id="SSF46785">
    <property type="entry name" value="Winged helix' DNA-binding domain"/>
    <property type="match status" value="1"/>
</dbReference>
<reference evidence="6" key="1">
    <citation type="submission" date="2023-06" db="EMBL/GenBank/DDBJ databases">
        <authorList>
            <person name="Jiang Y."/>
            <person name="Liu Q."/>
        </authorList>
    </citation>
    <scope>NUCLEOTIDE SEQUENCE</scope>
    <source>
        <strain evidence="6">CGMCC 1.12090</strain>
    </source>
</reference>
<dbReference type="PROSITE" id="PS50931">
    <property type="entry name" value="HTH_LYSR"/>
    <property type="match status" value="1"/>
</dbReference>
<evidence type="ECO:0000259" key="5">
    <source>
        <dbReference type="PROSITE" id="PS50931"/>
    </source>
</evidence>
<dbReference type="Gene3D" id="3.40.190.10">
    <property type="entry name" value="Periplasmic binding protein-like II"/>
    <property type="match status" value="2"/>
</dbReference>
<evidence type="ECO:0000256" key="2">
    <source>
        <dbReference type="ARBA" id="ARBA00023015"/>
    </source>
</evidence>
<comment type="similarity">
    <text evidence="1">Belongs to the LysR transcriptional regulatory family.</text>
</comment>
<comment type="caution">
    <text evidence="6">The sequence shown here is derived from an EMBL/GenBank/DDBJ whole genome shotgun (WGS) entry which is preliminary data.</text>
</comment>
<dbReference type="InterPro" id="IPR000847">
    <property type="entry name" value="LysR_HTH_N"/>
</dbReference>
<dbReference type="SUPFAM" id="SSF53850">
    <property type="entry name" value="Periplasmic binding protein-like II"/>
    <property type="match status" value="1"/>
</dbReference>
<evidence type="ECO:0000256" key="1">
    <source>
        <dbReference type="ARBA" id="ARBA00009437"/>
    </source>
</evidence>
<keyword evidence="3" id="KW-0238">DNA-binding</keyword>
<accession>A0ABT8SCI4</accession>
<evidence type="ECO:0000256" key="3">
    <source>
        <dbReference type="ARBA" id="ARBA00023125"/>
    </source>
</evidence>
<dbReference type="Proteomes" id="UP001169027">
    <property type="component" value="Unassembled WGS sequence"/>
</dbReference>
<gene>
    <name evidence="6" type="primary">gcvA</name>
    <name evidence="6" type="ORF">Q2T77_30090</name>
</gene>
<dbReference type="PRINTS" id="PR00039">
    <property type="entry name" value="HTHLYSR"/>
</dbReference>
<keyword evidence="2" id="KW-0805">Transcription regulation</keyword>
<dbReference type="Gene3D" id="1.10.10.10">
    <property type="entry name" value="Winged helix-like DNA-binding domain superfamily/Winged helix DNA-binding domain"/>
    <property type="match status" value="1"/>
</dbReference>
<evidence type="ECO:0000313" key="6">
    <source>
        <dbReference type="EMBL" id="MDO1536543.1"/>
    </source>
</evidence>
<dbReference type="EMBL" id="JAUKVY010000029">
    <property type="protein sequence ID" value="MDO1536543.1"/>
    <property type="molecule type" value="Genomic_DNA"/>
</dbReference>
<dbReference type="Pfam" id="PF00126">
    <property type="entry name" value="HTH_1"/>
    <property type="match status" value="1"/>
</dbReference>
<keyword evidence="4" id="KW-0804">Transcription</keyword>
<sequence>MTRKLPPLNAVRAFEAAARHVSFTRAAEELHVTHGAVSRQVALLEAWLGSALFRRSASRMVLTDAGRSYAAEVTSMLDRLAVASMQFAQQDAPVSLGVNAPPTFTMRWLIARMSSFQRQHPEIEVRLTTSLSTVNFHENGYDIAIRGAHDPLPGCRSDPFMTELVVPVCHTDLLERGRLRDPGDLRHHTLIRYATEPYSWPDWLEAAGERDLQAANTLHFEQMYFALQAAAEGLGIVLVPLFLVVDDIVAGNLCAPFGLLAALQRQYYANVPLSGKRSPAVRAFCDWLAREGRDTEDSIANWANSMGWSISAIAPPDLAVPQPPDTWTVPTV</sequence>
<dbReference type="InterPro" id="IPR036390">
    <property type="entry name" value="WH_DNA-bd_sf"/>
</dbReference>
<dbReference type="Pfam" id="PF03466">
    <property type="entry name" value="LysR_substrate"/>
    <property type="match status" value="1"/>
</dbReference>
<dbReference type="InterPro" id="IPR058163">
    <property type="entry name" value="LysR-type_TF_proteobact-type"/>
</dbReference>
<dbReference type="CDD" id="cd08432">
    <property type="entry name" value="PBP2_GcdR_TrpI_HvrB_AmpR_like"/>
    <property type="match status" value="1"/>
</dbReference>
<organism evidence="6 7">
    <name type="scientific">Variovorax ginsengisoli</name>
    <dbReference type="NCBI Taxonomy" id="363844"/>
    <lineage>
        <taxon>Bacteria</taxon>
        <taxon>Pseudomonadati</taxon>
        <taxon>Pseudomonadota</taxon>
        <taxon>Betaproteobacteria</taxon>
        <taxon>Burkholderiales</taxon>
        <taxon>Comamonadaceae</taxon>
        <taxon>Variovorax</taxon>
    </lineage>
</organism>
<name>A0ABT8SCI4_9BURK</name>
<dbReference type="InterPro" id="IPR036388">
    <property type="entry name" value="WH-like_DNA-bd_sf"/>
</dbReference>
<protein>
    <submittedName>
        <fullName evidence="6">Transcriptional regulator GcvA</fullName>
    </submittedName>
</protein>
<dbReference type="NCBIfam" id="NF008352">
    <property type="entry name" value="PRK11139.1"/>
    <property type="match status" value="1"/>
</dbReference>
<proteinExistence type="inferred from homology"/>
<dbReference type="PANTHER" id="PTHR30537">
    <property type="entry name" value="HTH-TYPE TRANSCRIPTIONAL REGULATOR"/>
    <property type="match status" value="1"/>
</dbReference>